<sequence>PPQIQVDLSPLEELEQAIYVRDITLSPGITIMTDPEQLVAKVSVARVAKVEEVVTEEVVAEEAAEEAKEGEGEAEG</sequence>
<evidence type="ECO:0000259" key="1">
    <source>
        <dbReference type="Pfam" id="PF14693"/>
    </source>
</evidence>
<dbReference type="InterPro" id="IPR020057">
    <property type="entry name" value="Ribosomal_bL25_b-dom"/>
</dbReference>
<feature type="domain" description="Large ribosomal subunit protein bL25 beta" evidence="1">
    <location>
        <begin position="1"/>
        <end position="45"/>
    </location>
</feature>
<dbReference type="SUPFAM" id="SSF50715">
    <property type="entry name" value="Ribosomal protein L25-like"/>
    <property type="match status" value="1"/>
</dbReference>
<dbReference type="EMBL" id="BARW01011856">
    <property type="protein sequence ID" value="GAI77509.1"/>
    <property type="molecule type" value="Genomic_DNA"/>
</dbReference>
<proteinExistence type="predicted"/>
<dbReference type="AlphaFoldDB" id="X1TBY1"/>
<evidence type="ECO:0000313" key="2">
    <source>
        <dbReference type="EMBL" id="GAI77509.1"/>
    </source>
</evidence>
<dbReference type="InterPro" id="IPR011035">
    <property type="entry name" value="Ribosomal_bL25/Gln-tRNA_synth"/>
</dbReference>
<organism evidence="2">
    <name type="scientific">marine sediment metagenome</name>
    <dbReference type="NCBI Taxonomy" id="412755"/>
    <lineage>
        <taxon>unclassified sequences</taxon>
        <taxon>metagenomes</taxon>
        <taxon>ecological metagenomes</taxon>
    </lineage>
</organism>
<dbReference type="Gene3D" id="2.170.120.20">
    <property type="entry name" value="Ribosomal protein L25, beta domain"/>
    <property type="match status" value="1"/>
</dbReference>
<accession>X1TBY1</accession>
<dbReference type="Pfam" id="PF14693">
    <property type="entry name" value="Ribosomal_TL5_C"/>
    <property type="match status" value="1"/>
</dbReference>
<protein>
    <recommendedName>
        <fullName evidence="1">Large ribosomal subunit protein bL25 beta domain-containing protein</fullName>
    </recommendedName>
</protein>
<name>X1TBY1_9ZZZZ</name>
<gene>
    <name evidence="2" type="ORF">S12H4_22647</name>
</gene>
<feature type="non-terminal residue" evidence="2">
    <location>
        <position position="1"/>
    </location>
</feature>
<reference evidence="2" key="1">
    <citation type="journal article" date="2014" name="Front. Microbiol.">
        <title>High frequency of phylogenetically diverse reductive dehalogenase-homologous genes in deep subseafloor sedimentary metagenomes.</title>
        <authorList>
            <person name="Kawai M."/>
            <person name="Futagami T."/>
            <person name="Toyoda A."/>
            <person name="Takaki Y."/>
            <person name="Nishi S."/>
            <person name="Hori S."/>
            <person name="Arai W."/>
            <person name="Tsubouchi T."/>
            <person name="Morono Y."/>
            <person name="Uchiyama I."/>
            <person name="Ito T."/>
            <person name="Fujiyama A."/>
            <person name="Inagaki F."/>
            <person name="Takami H."/>
        </authorList>
    </citation>
    <scope>NUCLEOTIDE SEQUENCE</scope>
    <source>
        <strain evidence="2">Expedition CK06-06</strain>
    </source>
</reference>
<comment type="caution">
    <text evidence="2">The sequence shown here is derived from an EMBL/GenBank/DDBJ whole genome shotgun (WGS) entry which is preliminary data.</text>
</comment>
<dbReference type="InterPro" id="IPR037121">
    <property type="entry name" value="Ribosomal_bL25_C"/>
</dbReference>
<dbReference type="GO" id="GO:0006412">
    <property type="term" value="P:translation"/>
    <property type="evidence" value="ECO:0007669"/>
    <property type="project" value="InterPro"/>
</dbReference>